<dbReference type="Proteomes" id="UP000515156">
    <property type="component" value="Chromosome 2"/>
</dbReference>
<reference evidence="3" key="1">
    <citation type="submission" date="2025-08" db="UniProtKB">
        <authorList>
            <consortium name="RefSeq"/>
        </authorList>
    </citation>
    <scope>IDENTIFICATION</scope>
</reference>
<dbReference type="AlphaFoldDB" id="A0A6P7X5V6"/>
<dbReference type="CTD" id="2189"/>
<dbReference type="PANTHER" id="PTHR15254">
    <property type="entry name" value="FANCONI ANEMIA GROUP G PROTEIN FAMILY MEMBER"/>
    <property type="match status" value="1"/>
</dbReference>
<dbReference type="SMART" id="SM00028">
    <property type="entry name" value="TPR"/>
    <property type="match status" value="4"/>
</dbReference>
<dbReference type="GO" id="GO:0043240">
    <property type="term" value="C:Fanconi anaemia nuclear complex"/>
    <property type="evidence" value="ECO:0007669"/>
    <property type="project" value="InterPro"/>
</dbReference>
<proteinExistence type="predicted"/>
<protein>
    <submittedName>
        <fullName evidence="3">Fanconi anemia group G protein</fullName>
    </submittedName>
</protein>
<dbReference type="InterPro" id="IPR011990">
    <property type="entry name" value="TPR-like_helical_dom_sf"/>
</dbReference>
<dbReference type="FunCoup" id="A0A6P7X5V6">
    <property type="interactions" value="2168"/>
</dbReference>
<dbReference type="SUPFAM" id="SSF48452">
    <property type="entry name" value="TPR-like"/>
    <property type="match status" value="1"/>
</dbReference>
<dbReference type="GO" id="GO:0036297">
    <property type="term" value="P:interstrand cross-link repair"/>
    <property type="evidence" value="ECO:0007669"/>
    <property type="project" value="InterPro"/>
</dbReference>
<evidence type="ECO:0000313" key="3">
    <source>
        <dbReference type="RefSeq" id="XP_030048686.1"/>
    </source>
</evidence>
<dbReference type="InParanoid" id="A0A6P7X5V6"/>
<name>A0A6P7X5V6_9AMPH</name>
<dbReference type="RefSeq" id="XP_030048686.1">
    <property type="nucleotide sequence ID" value="XM_030192826.1"/>
</dbReference>
<dbReference type="KEGG" id="muo:115462808"/>
<gene>
    <name evidence="3" type="primary">FANCG</name>
</gene>
<evidence type="ECO:0000256" key="1">
    <source>
        <dbReference type="SAM" id="MobiDB-lite"/>
    </source>
</evidence>
<evidence type="ECO:0000313" key="2">
    <source>
        <dbReference type="Proteomes" id="UP000515156"/>
    </source>
</evidence>
<organism evidence="2 3">
    <name type="scientific">Microcaecilia unicolor</name>
    <dbReference type="NCBI Taxonomy" id="1415580"/>
    <lineage>
        <taxon>Eukaryota</taxon>
        <taxon>Metazoa</taxon>
        <taxon>Chordata</taxon>
        <taxon>Craniata</taxon>
        <taxon>Vertebrata</taxon>
        <taxon>Euteleostomi</taxon>
        <taxon>Amphibia</taxon>
        <taxon>Gymnophiona</taxon>
        <taxon>Siphonopidae</taxon>
        <taxon>Microcaecilia</taxon>
    </lineage>
</organism>
<dbReference type="InterPro" id="IPR039684">
    <property type="entry name" value="FANCG"/>
</dbReference>
<feature type="region of interest" description="Disordered" evidence="1">
    <location>
        <begin position="446"/>
        <end position="473"/>
    </location>
</feature>
<sequence length="661" mass="73736">MEAPGSASLHDSSCLNLWTEENNSIISRWRAVIASRNDSMLKPTLRQCHRALSQLLRKIQGLPAAVPSLSLELTVLYNTLVFQINVADGFTDEDSREIEHALFRVLDARGLVRGEMSIEELWQKILLNTNMQQLAPVVHRLAGLQGALWLAANQLEKLKFLFEALSGTERHTAPSSCEPDRDILMLLSTWNVPHDETNSLLLAQTSQDLKAILYTAAAFLQGLQLMEEGDSRAAAGILQEAVAGLCSRRVLAEIYTSIGCCCQRMGKPQMALQYWKQALQVDFQCLSALYQSLVLFRHLEKTDAELEALSLLHKALEGSSQGASSTSHLLVGVELLVQVPSLTSVLAVPNGSEVKYLLARRCLQTGRIEEAVEHYLDLMAVLQEEGWQPQEFLHGLPRVPEVFLEATSALLQREQHQDALTVSEKIVSRIIDLIPNRLTILLRSDDRGEEEQPEQSPGVKSSPPQLTSSPALSHEKKESLNWILWASTAYLHQGQALAHLSKHKDAVTQFSRCINLLFKVQFIRTGTASDEMAQEGLYRQEQVLQALKSLALLGRGCQFLQLGKDKDALRDLQLSLQANPGHSEAIQNLLEVLWRLGRKQEAAMYWQKFQSASVPAAAQQERRALPLYLLSQSKKSFPLDEALTGKIQDYISAITEDVPWP</sequence>
<dbReference type="InterPro" id="IPR019734">
    <property type="entry name" value="TPR_rpt"/>
</dbReference>
<dbReference type="OrthoDB" id="6355951at2759"/>
<accession>A0A6P7X5V6</accession>
<dbReference type="PANTHER" id="PTHR15254:SF2">
    <property type="entry name" value="FANCONI ANEMIA GROUP G PROTEIN"/>
    <property type="match status" value="1"/>
</dbReference>
<dbReference type="Pfam" id="PF13181">
    <property type="entry name" value="TPR_8"/>
    <property type="match status" value="1"/>
</dbReference>
<feature type="compositionally biased region" description="Polar residues" evidence="1">
    <location>
        <begin position="454"/>
        <end position="471"/>
    </location>
</feature>
<dbReference type="Gene3D" id="1.25.40.10">
    <property type="entry name" value="Tetratricopeptide repeat domain"/>
    <property type="match status" value="2"/>
</dbReference>
<dbReference type="GeneID" id="115462808"/>
<keyword evidence="2" id="KW-1185">Reference proteome</keyword>